<feature type="region of interest" description="Disordered" evidence="3">
    <location>
        <begin position="361"/>
        <end position="401"/>
    </location>
</feature>
<accession>A0A9K3CP96</accession>
<feature type="region of interest" description="Disordered" evidence="3">
    <location>
        <begin position="117"/>
        <end position="146"/>
    </location>
</feature>
<organism evidence="4 5">
    <name type="scientific">Kipferlia bialata</name>
    <dbReference type="NCBI Taxonomy" id="797122"/>
    <lineage>
        <taxon>Eukaryota</taxon>
        <taxon>Metamonada</taxon>
        <taxon>Carpediemonas-like organisms</taxon>
        <taxon>Kipferlia</taxon>
    </lineage>
</organism>
<dbReference type="EMBL" id="BDIP01000066">
    <property type="protein sequence ID" value="GIQ79855.1"/>
    <property type="molecule type" value="Genomic_DNA"/>
</dbReference>
<feature type="region of interest" description="Disordered" evidence="3">
    <location>
        <begin position="715"/>
        <end position="985"/>
    </location>
</feature>
<feature type="compositionally biased region" description="Acidic residues" evidence="3">
    <location>
        <begin position="422"/>
        <end position="438"/>
    </location>
</feature>
<feature type="region of interest" description="Disordered" evidence="3">
    <location>
        <begin position="1205"/>
        <end position="1274"/>
    </location>
</feature>
<feature type="compositionally biased region" description="Basic residues" evidence="3">
    <location>
        <begin position="1265"/>
        <end position="1274"/>
    </location>
</feature>
<comment type="caution">
    <text evidence="4">The sequence shown here is derived from an EMBL/GenBank/DDBJ whole genome shotgun (WGS) entry which is preliminary data.</text>
</comment>
<keyword evidence="2" id="KW-0677">Repeat</keyword>
<sequence>MFGCLQELNLSNNNISRLPASFLTTCFPFLVILNLADNQLCRLEDVQDLGVLSELEVLDISGNPLHRASSRTGMLDSLVIANERVTRVALGKHGRVVKEHPFRQEFYKARGLEQRAKGKAKKVKRDRDRQATAAGPHTLPSSPFLAHGEVPVYDEDAVPSSHLIGSRVHVNRAPERPTTPLPSLTHAVAASPLVVSGAMQSRKNGGCVLSTFLQQHGLVERPDAKAGSKTEDSLGGTGADRDRDPPSSAPTQHDTIKHRHIVSSLMPGRLVYFGVRPGVDSPSAVVQTVTKRLDSEQYYFDCGPVANRRPSGAFVSLKVLNGQALTLDELDLTMQRVRAADDELGLLSYFDAMGRKVTTELEGDGEQTEAAPDNSRQTGSFSNALRSVQIQRRKRQMQAEEEYRMRARLKELVRTGRLSGSDGEDGEEGEGSGEEEGDGERRNERETRSRKGRRERESKTPKRSGPQDSRGDEGRRLRPVASIVDLASGVSSSDGESGYDSDSGQSASESDTSSDTSDGRDFSESGSDSGDDLYRPEASRSVGPGSIGRASSHYRRGVSGGTSLAGRALEGTDEGPKSRHLLLDLALRTPSQGVAHKDYSPTVSLTKADTLASQAAQIKTQPTVGTEVAALEVLAARRVAASKMRARFQDRASMRLRSAVVSPAVRRAGDHNVLDDDPVLNDRGTDGTRLLGASAEPTNVVLGQIGTLKAAQDVLTPGVGGTGRERERGSEDGAGMLAGTSSHQQKRHHLSKGQGRERPASSMARTSGHSQRQRGAETPSSGRPRHARPASSMSASGGGSRRDSERQRPRSQIGSGQSRRGPGMGLSRTPTRDDSAAYRRRPGVERGASGSQASGSGLTAVSTPYHMHTPATVGSLTRRAASCVSPTPVNSGARMRWQPLSTNGKGPVRLSTSGRLRVSQTPHERDRESMALASRAAEADDYLEGEGAEGESQGGSEGWDSDRSSGEDDIWGELEDSTRTPGAYRARTEYTPTILPQARPEAAPLPLETGTISYEHFIGMDGRQRQFIDGLGPKIASKLKPRFVDFMGQEHSRQRTANSDLIQRLSAAIPPSVIRHGNVSESVLADVHDTAARQVHDKRRLRSNRGLPRVDINAIDRRLARSEYQQRITQLEQGHSIKTSNPRLLQSLLASNDRKLVERARKQGYSEHRTRLDDIKARRNVATYLEPRLPSALVCYLSETRRAERLKERHDQRIRQERARSGRSHEVRAPLSASDAPDQPDQTGTEAQDAQDGQGTGHGQERGLRAKGRGKRRIMPIETVEEAAAAVQHMKMPVQDLIVESAHIMAHVKENLDALAKSADDFIQGELDYEAKRGDSLYLTQQFMASTSRTVPLDVDDINDTEDRGAEGD</sequence>
<proteinExistence type="predicted"/>
<evidence type="ECO:0000313" key="5">
    <source>
        <dbReference type="Proteomes" id="UP000265618"/>
    </source>
</evidence>
<feature type="region of interest" description="Disordered" evidence="3">
    <location>
        <begin position="414"/>
        <end position="575"/>
    </location>
</feature>
<feature type="compositionally biased region" description="Low complexity" evidence="3">
    <location>
        <begin position="488"/>
        <end position="516"/>
    </location>
</feature>
<evidence type="ECO:0000313" key="4">
    <source>
        <dbReference type="EMBL" id="GIQ79855.1"/>
    </source>
</evidence>
<dbReference type="Gene3D" id="3.80.10.10">
    <property type="entry name" value="Ribonuclease Inhibitor"/>
    <property type="match status" value="1"/>
</dbReference>
<reference evidence="4 5" key="1">
    <citation type="journal article" date="2018" name="PLoS ONE">
        <title>The draft genome of Kipferlia bialata reveals reductive genome evolution in fornicate parasites.</title>
        <authorList>
            <person name="Tanifuji G."/>
            <person name="Takabayashi S."/>
            <person name="Kume K."/>
            <person name="Takagi M."/>
            <person name="Nakayama T."/>
            <person name="Kamikawa R."/>
            <person name="Inagaki Y."/>
            <person name="Hashimoto T."/>
        </authorList>
    </citation>
    <scope>NUCLEOTIDE SEQUENCE [LARGE SCALE GENOMIC DNA]</scope>
    <source>
        <strain evidence="4">NY0173</strain>
    </source>
</reference>
<feature type="compositionally biased region" description="Basic and acidic residues" evidence="3">
    <location>
        <begin position="439"/>
        <end position="460"/>
    </location>
</feature>
<name>A0A9K3CP96_9EUKA</name>
<dbReference type="SMART" id="SM00369">
    <property type="entry name" value="LRR_TYP"/>
    <property type="match status" value="2"/>
</dbReference>
<feature type="compositionally biased region" description="Polar residues" evidence="3">
    <location>
        <begin position="1240"/>
        <end position="1253"/>
    </location>
</feature>
<dbReference type="InterPro" id="IPR032675">
    <property type="entry name" value="LRR_dom_sf"/>
</dbReference>
<feature type="region of interest" description="Disordered" evidence="3">
    <location>
        <begin position="672"/>
        <end position="691"/>
    </location>
</feature>
<protein>
    <submittedName>
        <fullName evidence="4">Uncharacterized protein</fullName>
    </submittedName>
</protein>
<evidence type="ECO:0000256" key="2">
    <source>
        <dbReference type="ARBA" id="ARBA00022737"/>
    </source>
</evidence>
<dbReference type="Proteomes" id="UP000265618">
    <property type="component" value="Unassembled WGS sequence"/>
</dbReference>
<evidence type="ECO:0000256" key="1">
    <source>
        <dbReference type="ARBA" id="ARBA00022614"/>
    </source>
</evidence>
<keyword evidence="1" id="KW-0433">Leucine-rich repeat</keyword>
<feature type="compositionally biased region" description="Basic and acidic residues" evidence="3">
    <location>
        <begin position="220"/>
        <end position="232"/>
    </location>
</feature>
<feature type="compositionally biased region" description="Low complexity" evidence="3">
    <location>
        <begin position="847"/>
        <end position="857"/>
    </location>
</feature>
<dbReference type="PROSITE" id="PS51450">
    <property type="entry name" value="LRR"/>
    <property type="match status" value="2"/>
</dbReference>
<dbReference type="OrthoDB" id="1060944at2759"/>
<keyword evidence="5" id="KW-1185">Reference proteome</keyword>
<feature type="region of interest" description="Disordered" evidence="3">
    <location>
        <begin position="220"/>
        <end position="256"/>
    </location>
</feature>
<dbReference type="InterPro" id="IPR003591">
    <property type="entry name" value="Leu-rich_rpt_typical-subtyp"/>
</dbReference>
<feature type="compositionally biased region" description="Polar residues" evidence="3">
    <location>
        <begin position="374"/>
        <end position="390"/>
    </location>
</feature>
<feature type="compositionally biased region" description="Acidic residues" evidence="3">
    <location>
        <begin position="939"/>
        <end position="949"/>
    </location>
</feature>
<evidence type="ECO:0000256" key="3">
    <source>
        <dbReference type="SAM" id="MobiDB-lite"/>
    </source>
</evidence>
<feature type="compositionally biased region" description="Basic and acidic residues" evidence="3">
    <location>
        <begin position="1205"/>
        <end position="1228"/>
    </location>
</feature>
<gene>
    <name evidence="4" type="ORF">KIPB_000558</name>
</gene>
<dbReference type="SUPFAM" id="SSF52058">
    <property type="entry name" value="L domain-like"/>
    <property type="match status" value="1"/>
</dbReference>
<feature type="compositionally biased region" description="Polar residues" evidence="3">
    <location>
        <begin position="899"/>
        <end position="921"/>
    </location>
</feature>
<dbReference type="InterPro" id="IPR001611">
    <property type="entry name" value="Leu-rich_rpt"/>
</dbReference>